<evidence type="ECO:0000313" key="10">
    <source>
        <dbReference type="EMBL" id="TKI70996.1"/>
    </source>
</evidence>
<reference evidence="10 11" key="1">
    <citation type="submission" date="2019-04" db="EMBL/GenBank/DDBJ databases">
        <title>Sulfurimonas crateris sp. nov. a facultative anaerobic sulfur-oxidizing chemolithautotrophic bacterium isolated from a terrestrial mud vulcano.</title>
        <authorList>
            <person name="Ratnikova N.M."/>
            <person name="Slobodkin A.I."/>
            <person name="Merkel A.Y."/>
            <person name="Novikov A."/>
            <person name="Bonch-Osmolovskaya E.A."/>
            <person name="Slobodkina G.B."/>
        </authorList>
    </citation>
    <scope>NUCLEOTIDE SEQUENCE [LARGE SCALE GENOMIC DNA]</scope>
    <source>
        <strain evidence="10 11">SN118</strain>
    </source>
</reference>
<dbReference type="Gene3D" id="3.30.70.270">
    <property type="match status" value="1"/>
</dbReference>
<feature type="domain" description="CHASE" evidence="8">
    <location>
        <begin position="85"/>
        <end position="302"/>
    </location>
</feature>
<dbReference type="InterPro" id="IPR035965">
    <property type="entry name" value="PAS-like_dom_sf"/>
</dbReference>
<dbReference type="GO" id="GO:0007165">
    <property type="term" value="P:signal transduction"/>
    <property type="evidence" value="ECO:0007669"/>
    <property type="project" value="UniProtKB-ARBA"/>
</dbReference>
<dbReference type="SMART" id="SM00091">
    <property type="entry name" value="PAS"/>
    <property type="match status" value="1"/>
</dbReference>
<evidence type="ECO:0000259" key="9">
    <source>
        <dbReference type="PROSITE" id="PS50887"/>
    </source>
</evidence>
<feature type="domain" description="PAC" evidence="7">
    <location>
        <begin position="423"/>
        <end position="477"/>
    </location>
</feature>
<evidence type="ECO:0000313" key="11">
    <source>
        <dbReference type="Proteomes" id="UP000309561"/>
    </source>
</evidence>
<dbReference type="FunFam" id="3.30.70.270:FF:000001">
    <property type="entry name" value="Diguanylate cyclase domain protein"/>
    <property type="match status" value="1"/>
</dbReference>
<dbReference type="PROSITE" id="PS50113">
    <property type="entry name" value="PAC"/>
    <property type="match status" value="1"/>
</dbReference>
<proteinExistence type="predicted"/>
<evidence type="ECO:0000259" key="7">
    <source>
        <dbReference type="PROSITE" id="PS50113"/>
    </source>
</evidence>
<accession>A0A4U2Z947</accession>
<dbReference type="InterPro" id="IPR006189">
    <property type="entry name" value="CHASE_dom"/>
</dbReference>
<feature type="domain" description="GGDEF" evidence="9">
    <location>
        <begin position="509"/>
        <end position="641"/>
    </location>
</feature>
<evidence type="ECO:0000256" key="2">
    <source>
        <dbReference type="ARBA" id="ARBA00022692"/>
    </source>
</evidence>
<dbReference type="PROSITE" id="PS50887">
    <property type="entry name" value="GGDEF"/>
    <property type="match status" value="1"/>
</dbReference>
<gene>
    <name evidence="10" type="ORF">FCU45_00995</name>
</gene>
<dbReference type="PANTHER" id="PTHR46663">
    <property type="entry name" value="DIGUANYLATE CYCLASE DGCT-RELATED"/>
    <property type="match status" value="1"/>
</dbReference>
<dbReference type="SMART" id="SM00267">
    <property type="entry name" value="GGDEF"/>
    <property type="match status" value="1"/>
</dbReference>
<feature type="transmembrane region" description="Helical" evidence="5">
    <location>
        <begin position="316"/>
        <end position="340"/>
    </location>
</feature>
<dbReference type="InterPro" id="IPR052163">
    <property type="entry name" value="DGC-Regulatory_Protein"/>
</dbReference>
<evidence type="ECO:0000256" key="4">
    <source>
        <dbReference type="ARBA" id="ARBA00023136"/>
    </source>
</evidence>
<dbReference type="InterPro" id="IPR042240">
    <property type="entry name" value="CHASE_sf"/>
</dbReference>
<dbReference type="Proteomes" id="UP000309561">
    <property type="component" value="Unassembled WGS sequence"/>
</dbReference>
<evidence type="ECO:0000256" key="5">
    <source>
        <dbReference type="SAM" id="Phobius"/>
    </source>
</evidence>
<dbReference type="InterPro" id="IPR001610">
    <property type="entry name" value="PAC"/>
</dbReference>
<dbReference type="Pfam" id="PF00990">
    <property type="entry name" value="GGDEF"/>
    <property type="match status" value="1"/>
</dbReference>
<dbReference type="NCBIfam" id="TIGR00229">
    <property type="entry name" value="sensory_box"/>
    <property type="match status" value="1"/>
</dbReference>
<dbReference type="Gene3D" id="3.30.450.20">
    <property type="entry name" value="PAS domain"/>
    <property type="match status" value="1"/>
</dbReference>
<keyword evidence="3 5" id="KW-1133">Transmembrane helix</keyword>
<evidence type="ECO:0000259" key="6">
    <source>
        <dbReference type="PROSITE" id="PS50112"/>
    </source>
</evidence>
<dbReference type="InterPro" id="IPR000014">
    <property type="entry name" value="PAS"/>
</dbReference>
<dbReference type="CDD" id="cd00130">
    <property type="entry name" value="PAS"/>
    <property type="match status" value="1"/>
</dbReference>
<protein>
    <submittedName>
        <fullName evidence="10">Diguanylate cyclase</fullName>
    </submittedName>
</protein>
<dbReference type="SMART" id="SM01079">
    <property type="entry name" value="CHASE"/>
    <property type="match status" value="1"/>
</dbReference>
<keyword evidence="4 5" id="KW-0472">Membrane</keyword>
<dbReference type="SUPFAM" id="SSF55073">
    <property type="entry name" value="Nucleotide cyclase"/>
    <property type="match status" value="1"/>
</dbReference>
<dbReference type="InterPro" id="IPR000700">
    <property type="entry name" value="PAS-assoc_C"/>
</dbReference>
<evidence type="ECO:0000256" key="3">
    <source>
        <dbReference type="ARBA" id="ARBA00022989"/>
    </source>
</evidence>
<dbReference type="Pfam" id="PF03924">
    <property type="entry name" value="CHASE"/>
    <property type="match status" value="1"/>
</dbReference>
<dbReference type="Pfam" id="PF13426">
    <property type="entry name" value="PAS_9"/>
    <property type="match status" value="1"/>
</dbReference>
<comment type="subcellular location">
    <subcellularLocation>
        <location evidence="1">Membrane</location>
    </subcellularLocation>
</comment>
<dbReference type="RefSeq" id="WP_137011388.1">
    <property type="nucleotide sequence ID" value="NZ_SZPX01000001.1"/>
</dbReference>
<feature type="transmembrane region" description="Helical" evidence="5">
    <location>
        <begin position="21"/>
        <end position="42"/>
    </location>
</feature>
<dbReference type="EMBL" id="SZPX01000001">
    <property type="protein sequence ID" value="TKI70996.1"/>
    <property type="molecule type" value="Genomic_DNA"/>
</dbReference>
<dbReference type="SMART" id="SM00086">
    <property type="entry name" value="PAC"/>
    <property type="match status" value="1"/>
</dbReference>
<dbReference type="NCBIfam" id="TIGR00254">
    <property type="entry name" value="GGDEF"/>
    <property type="match status" value="1"/>
</dbReference>
<dbReference type="PROSITE" id="PS50839">
    <property type="entry name" value="CHASE"/>
    <property type="match status" value="1"/>
</dbReference>
<dbReference type="PANTHER" id="PTHR46663:SF3">
    <property type="entry name" value="SLL0267 PROTEIN"/>
    <property type="match status" value="1"/>
</dbReference>
<dbReference type="InterPro" id="IPR029787">
    <property type="entry name" value="Nucleotide_cyclase"/>
</dbReference>
<organism evidence="10 11">
    <name type="scientific">Sulfurimonas crateris</name>
    <dbReference type="NCBI Taxonomy" id="2574727"/>
    <lineage>
        <taxon>Bacteria</taxon>
        <taxon>Pseudomonadati</taxon>
        <taxon>Campylobacterota</taxon>
        <taxon>Epsilonproteobacteria</taxon>
        <taxon>Campylobacterales</taxon>
        <taxon>Sulfurimonadaceae</taxon>
        <taxon>Sulfurimonas</taxon>
    </lineage>
</organism>
<evidence type="ECO:0000256" key="1">
    <source>
        <dbReference type="ARBA" id="ARBA00004370"/>
    </source>
</evidence>
<dbReference type="GO" id="GO:0003824">
    <property type="term" value="F:catalytic activity"/>
    <property type="evidence" value="ECO:0007669"/>
    <property type="project" value="UniProtKB-ARBA"/>
</dbReference>
<dbReference type="Gene3D" id="3.30.450.350">
    <property type="entry name" value="CHASE domain"/>
    <property type="match status" value="1"/>
</dbReference>
<dbReference type="AlphaFoldDB" id="A0A4U2Z947"/>
<name>A0A4U2Z947_9BACT</name>
<dbReference type="CDD" id="cd01949">
    <property type="entry name" value="GGDEF"/>
    <property type="match status" value="1"/>
</dbReference>
<dbReference type="InterPro" id="IPR043128">
    <property type="entry name" value="Rev_trsase/Diguanyl_cyclase"/>
</dbReference>
<dbReference type="OrthoDB" id="9812260at2"/>
<dbReference type="SUPFAM" id="SSF55785">
    <property type="entry name" value="PYP-like sensor domain (PAS domain)"/>
    <property type="match status" value="1"/>
</dbReference>
<feature type="domain" description="PAS" evidence="6">
    <location>
        <begin position="352"/>
        <end position="398"/>
    </location>
</feature>
<keyword evidence="11" id="KW-1185">Reference proteome</keyword>
<evidence type="ECO:0000259" key="8">
    <source>
        <dbReference type="PROSITE" id="PS50839"/>
    </source>
</evidence>
<sequence length="645" mass="73455">MTSRCYNSPISFSKKAFVYNRATVFLVFLFSILVAAAIWFAAQNFHKALATQKFEDTVHENIDMIKNRMQRYENILQSGVGFFHGSEHVSRKGWHDFIEAINVKKNYPGIQGIGFSKMIKPEDVAKVEQEMREEGLTSFSIRPLGEREIYSSILYLEPLDERNTAAIGYDMFSEPTRRAAMQKAMDSAEAAITGKVTLVQEIDEDVQPGILMYLPIYKKGVNISSIENRRKAIQGFIYSPFRMNDLMNRIVLKRSVLNFDIYDNGNISQEHLLYRSYEPSSYRSKFQAQKTIKLNNVSWQINFSSTKEFDRSVDTIYPLLMTAAGLAVQFFLLYIALTLFKSKHIFKIQSQELLKLSQALEQSPNTILITDLDGNIEYANRAFTKITGYTKDEAIGRNPRFLQSGKTGAQAYNDMWHTLKLGKTWHGEFINKNKNGVEYIEGVKAAPIFRADGTISHFMAIKEDITDKKRSEERINFLANFDSLTGLPNRFQLEERLGFAIKMAKRNSEKLSVMFLDLDNFKEVNDTLGHDAGDALLIGLSKRFSSVLREVDTVSRLGGDEFIFLLPNTDDSGASYTAEKLLKIIETPCDYDGNDMLVTGSIGIAIYPDDGLDQQTLFKNADTAMYLAKESGRNRYHFFKQRGLN</sequence>
<dbReference type="InterPro" id="IPR000160">
    <property type="entry name" value="GGDEF_dom"/>
</dbReference>
<dbReference type="PROSITE" id="PS50112">
    <property type="entry name" value="PAS"/>
    <property type="match status" value="1"/>
</dbReference>
<comment type="caution">
    <text evidence="10">The sequence shown here is derived from an EMBL/GenBank/DDBJ whole genome shotgun (WGS) entry which is preliminary data.</text>
</comment>
<dbReference type="GO" id="GO:0016020">
    <property type="term" value="C:membrane"/>
    <property type="evidence" value="ECO:0007669"/>
    <property type="project" value="UniProtKB-SubCell"/>
</dbReference>
<keyword evidence="2 5" id="KW-0812">Transmembrane</keyword>